<keyword evidence="5" id="KW-1185">Reference proteome</keyword>
<feature type="domain" description="GGDEF" evidence="3">
    <location>
        <begin position="183"/>
        <end position="316"/>
    </location>
</feature>
<dbReference type="STRING" id="65393.PCC7424_0178"/>
<dbReference type="CDD" id="cd19920">
    <property type="entry name" value="REC_PA4781-like"/>
    <property type="match status" value="1"/>
</dbReference>
<gene>
    <name evidence="4" type="ordered locus">PCC7424_0178</name>
</gene>
<dbReference type="KEGG" id="cyc:PCC7424_0178"/>
<reference evidence="5" key="1">
    <citation type="journal article" date="2011" name="MBio">
        <title>Novel metabolic attributes of the genus Cyanothece, comprising a group of unicellular nitrogen-fixing Cyanobacteria.</title>
        <authorList>
            <person name="Bandyopadhyay A."/>
            <person name="Elvitigala T."/>
            <person name="Welsh E."/>
            <person name="Stockel J."/>
            <person name="Liberton M."/>
            <person name="Min H."/>
            <person name="Sherman L.A."/>
            <person name="Pakrasi H.B."/>
        </authorList>
    </citation>
    <scope>NUCLEOTIDE SEQUENCE [LARGE SCALE GENOMIC DNA]</scope>
    <source>
        <strain evidence="5">PCC 7424</strain>
    </source>
</reference>
<dbReference type="PROSITE" id="PS50110">
    <property type="entry name" value="RESPONSE_REGULATORY"/>
    <property type="match status" value="1"/>
</dbReference>
<organism evidence="4 5">
    <name type="scientific">Gloeothece citriformis (strain PCC 7424)</name>
    <name type="common">Cyanothece sp. (strain PCC 7424)</name>
    <dbReference type="NCBI Taxonomy" id="65393"/>
    <lineage>
        <taxon>Bacteria</taxon>
        <taxon>Bacillati</taxon>
        <taxon>Cyanobacteriota</taxon>
        <taxon>Cyanophyceae</taxon>
        <taxon>Oscillatoriophycideae</taxon>
        <taxon>Chroococcales</taxon>
        <taxon>Aphanothecaceae</taxon>
        <taxon>Gloeothece</taxon>
        <taxon>Gloeothece citriformis</taxon>
    </lineage>
</organism>
<evidence type="ECO:0000313" key="4">
    <source>
        <dbReference type="EMBL" id="ACK68648.1"/>
    </source>
</evidence>
<dbReference type="SMART" id="SM00448">
    <property type="entry name" value="REC"/>
    <property type="match status" value="1"/>
</dbReference>
<dbReference type="GO" id="GO:0052621">
    <property type="term" value="F:diguanylate cyclase activity"/>
    <property type="evidence" value="ECO:0007669"/>
    <property type="project" value="TreeGrafter"/>
</dbReference>
<name>B7K9G5_GLOC7</name>
<keyword evidence="1" id="KW-0597">Phosphoprotein</keyword>
<dbReference type="GO" id="GO:0005886">
    <property type="term" value="C:plasma membrane"/>
    <property type="evidence" value="ECO:0007669"/>
    <property type="project" value="TreeGrafter"/>
</dbReference>
<evidence type="ECO:0000313" key="5">
    <source>
        <dbReference type="Proteomes" id="UP000002384"/>
    </source>
</evidence>
<dbReference type="CDD" id="cd01949">
    <property type="entry name" value="GGDEF"/>
    <property type="match status" value="1"/>
</dbReference>
<dbReference type="HOGENOM" id="CLU_000445_11_28_3"/>
<proteinExistence type="predicted"/>
<dbReference type="Pfam" id="PF00990">
    <property type="entry name" value="GGDEF"/>
    <property type="match status" value="1"/>
</dbReference>
<dbReference type="InterPro" id="IPR043128">
    <property type="entry name" value="Rev_trsase/Diguanyl_cyclase"/>
</dbReference>
<dbReference type="InterPro" id="IPR050469">
    <property type="entry name" value="Diguanylate_Cyclase"/>
</dbReference>
<dbReference type="GO" id="GO:0000160">
    <property type="term" value="P:phosphorelay signal transduction system"/>
    <property type="evidence" value="ECO:0007669"/>
    <property type="project" value="InterPro"/>
</dbReference>
<evidence type="ECO:0000259" key="2">
    <source>
        <dbReference type="PROSITE" id="PS50110"/>
    </source>
</evidence>
<dbReference type="GO" id="GO:1902201">
    <property type="term" value="P:negative regulation of bacterial-type flagellum-dependent cell motility"/>
    <property type="evidence" value="ECO:0007669"/>
    <property type="project" value="TreeGrafter"/>
</dbReference>
<dbReference type="Gene3D" id="3.40.50.2300">
    <property type="match status" value="1"/>
</dbReference>
<feature type="domain" description="Response regulatory" evidence="2">
    <location>
        <begin position="17"/>
        <end position="133"/>
    </location>
</feature>
<evidence type="ECO:0000259" key="3">
    <source>
        <dbReference type="PROSITE" id="PS50887"/>
    </source>
</evidence>
<feature type="modified residue" description="4-aspartylphosphate" evidence="1">
    <location>
        <position position="66"/>
    </location>
</feature>
<dbReference type="FunFam" id="3.30.70.270:FF:000001">
    <property type="entry name" value="Diguanylate cyclase domain protein"/>
    <property type="match status" value="1"/>
</dbReference>
<protein>
    <submittedName>
        <fullName evidence="4">Response regulator receiver modulated diguanylate cyclase</fullName>
    </submittedName>
</protein>
<dbReference type="PANTHER" id="PTHR45138:SF9">
    <property type="entry name" value="DIGUANYLATE CYCLASE DGCM-RELATED"/>
    <property type="match status" value="1"/>
</dbReference>
<dbReference type="Gene3D" id="3.30.70.270">
    <property type="match status" value="1"/>
</dbReference>
<dbReference type="EMBL" id="CP001291">
    <property type="protein sequence ID" value="ACK68648.1"/>
    <property type="molecule type" value="Genomic_DNA"/>
</dbReference>
<sequence>MDKVLNQIEPFNPEDFLILIVDDISKNLQLVVEILDEVGYATTFAISGKQALERVKIAHPDLILLDLMMPEMNGLQVCEKLKSDANYAEIPIIFLTASDEQEDLLQAFKMGAVDYVTKPFKSGELLARVKTHLELKRTKDALKMAYAELEKLANTDPLTGVANRRALLNFGEQEFYRAQRYHCPFSLLIIDLDYFKKINDSYGHDIGDLALKTVTEAVNKAIRKIDLLGRFGGEEFVVILPGTKLKDACIVAQRICRLISEVSLSVEQKTLNMTASIGVAAYNKKDKTINEIIHRADQGLYQAKNQGRNQVVVYDIGTVENG</sequence>
<dbReference type="eggNOG" id="COG3706">
    <property type="taxonomic scope" value="Bacteria"/>
</dbReference>
<dbReference type="InterPro" id="IPR029787">
    <property type="entry name" value="Nucleotide_cyclase"/>
</dbReference>
<accession>B7K9G5</accession>
<dbReference type="RefSeq" id="WP_012597598.1">
    <property type="nucleotide sequence ID" value="NC_011729.1"/>
</dbReference>
<dbReference type="OrthoDB" id="9115at2"/>
<dbReference type="SMART" id="SM00267">
    <property type="entry name" value="GGDEF"/>
    <property type="match status" value="1"/>
</dbReference>
<dbReference type="InterPro" id="IPR011006">
    <property type="entry name" value="CheY-like_superfamily"/>
</dbReference>
<evidence type="ECO:0000256" key="1">
    <source>
        <dbReference type="PROSITE-ProRule" id="PRU00169"/>
    </source>
</evidence>
<dbReference type="SUPFAM" id="SSF52172">
    <property type="entry name" value="CheY-like"/>
    <property type="match status" value="1"/>
</dbReference>
<dbReference type="PROSITE" id="PS50887">
    <property type="entry name" value="GGDEF"/>
    <property type="match status" value="1"/>
</dbReference>
<dbReference type="AlphaFoldDB" id="B7K9G5"/>
<dbReference type="GO" id="GO:0043709">
    <property type="term" value="P:cell adhesion involved in single-species biofilm formation"/>
    <property type="evidence" value="ECO:0007669"/>
    <property type="project" value="TreeGrafter"/>
</dbReference>
<dbReference type="InterPro" id="IPR001789">
    <property type="entry name" value="Sig_transdc_resp-reg_receiver"/>
</dbReference>
<dbReference type="Proteomes" id="UP000002384">
    <property type="component" value="Chromosome"/>
</dbReference>
<dbReference type="SUPFAM" id="SSF55073">
    <property type="entry name" value="Nucleotide cyclase"/>
    <property type="match status" value="1"/>
</dbReference>
<dbReference type="NCBIfam" id="TIGR00254">
    <property type="entry name" value="GGDEF"/>
    <property type="match status" value="1"/>
</dbReference>
<dbReference type="InterPro" id="IPR000160">
    <property type="entry name" value="GGDEF_dom"/>
</dbReference>
<dbReference type="Pfam" id="PF00072">
    <property type="entry name" value="Response_reg"/>
    <property type="match status" value="1"/>
</dbReference>
<dbReference type="PANTHER" id="PTHR45138">
    <property type="entry name" value="REGULATORY COMPONENTS OF SENSORY TRANSDUCTION SYSTEM"/>
    <property type="match status" value="1"/>
</dbReference>